<accession>A0A3D5IVM1</accession>
<organism evidence="2 3">
    <name type="scientific">Zunongwangia profunda</name>
    <dbReference type="NCBI Taxonomy" id="398743"/>
    <lineage>
        <taxon>Bacteria</taxon>
        <taxon>Pseudomonadati</taxon>
        <taxon>Bacteroidota</taxon>
        <taxon>Flavobacteriia</taxon>
        <taxon>Flavobacteriales</taxon>
        <taxon>Flavobacteriaceae</taxon>
        <taxon>Zunongwangia</taxon>
    </lineage>
</organism>
<dbReference type="Proteomes" id="UP000264330">
    <property type="component" value="Unassembled WGS sequence"/>
</dbReference>
<comment type="caution">
    <text evidence="2">The sequence shown here is derived from an EMBL/GenBank/DDBJ whole genome shotgun (WGS) entry which is preliminary data.</text>
</comment>
<reference evidence="2 3" key="1">
    <citation type="journal article" date="2018" name="Nat. Biotechnol.">
        <title>A standardized bacterial taxonomy based on genome phylogeny substantially revises the tree of life.</title>
        <authorList>
            <person name="Parks D.H."/>
            <person name="Chuvochina M."/>
            <person name="Waite D.W."/>
            <person name="Rinke C."/>
            <person name="Skarshewski A."/>
            <person name="Chaumeil P.A."/>
            <person name="Hugenholtz P."/>
        </authorList>
    </citation>
    <scope>NUCLEOTIDE SEQUENCE [LARGE SCALE GENOMIC DNA]</scope>
    <source>
        <strain evidence="2">UBA9359</strain>
    </source>
</reference>
<dbReference type="AlphaFoldDB" id="A0A3D5IVM1"/>
<dbReference type="EMBL" id="DPMF01000039">
    <property type="protein sequence ID" value="HCV79817.1"/>
    <property type="molecule type" value="Genomic_DNA"/>
</dbReference>
<gene>
    <name evidence="2" type="ORF">DGQ38_02065</name>
</gene>
<keyword evidence="1" id="KW-0812">Transmembrane</keyword>
<keyword evidence="1" id="KW-1133">Transmembrane helix</keyword>
<proteinExistence type="predicted"/>
<protein>
    <submittedName>
        <fullName evidence="2">Uncharacterized protein</fullName>
    </submittedName>
</protein>
<evidence type="ECO:0000256" key="1">
    <source>
        <dbReference type="SAM" id="Phobius"/>
    </source>
</evidence>
<sequence>MALSLKKHINTLNLNLKIIIISVLLCFPLFTQAQEDKKIYTSTNILEIYKNTEGTLIHQQNKLNKGWGFELNSLHGIFILKKFILSAGIGINFNIDEEYKSIPAILEVRFNLYDYGLNSPFVLLNTGKNIKIGSFLPGQTAKLGVGYNFESDYNFQYTIEIFKKSKTYYTSEVQDVNYNYPADGYGVSVGITF</sequence>
<name>A0A3D5IVM1_9FLAO</name>
<keyword evidence="1" id="KW-0472">Membrane</keyword>
<feature type="transmembrane region" description="Helical" evidence="1">
    <location>
        <begin position="12"/>
        <end position="30"/>
    </location>
</feature>
<evidence type="ECO:0000313" key="3">
    <source>
        <dbReference type="Proteomes" id="UP000264330"/>
    </source>
</evidence>
<evidence type="ECO:0000313" key="2">
    <source>
        <dbReference type="EMBL" id="HCV79817.1"/>
    </source>
</evidence>